<dbReference type="Pfam" id="PF00076">
    <property type="entry name" value="RRM_1"/>
    <property type="match status" value="1"/>
</dbReference>
<evidence type="ECO:0000313" key="7">
    <source>
        <dbReference type="EMBL" id="CAF0761878.1"/>
    </source>
</evidence>
<dbReference type="EMBL" id="CAJNOQ010000131">
    <property type="protein sequence ID" value="CAF0761878.1"/>
    <property type="molecule type" value="Genomic_DNA"/>
</dbReference>
<evidence type="ECO:0000256" key="5">
    <source>
        <dbReference type="SAM" id="MobiDB-lite"/>
    </source>
</evidence>
<evidence type="ECO:0000256" key="4">
    <source>
        <dbReference type="PROSITE-ProRule" id="PRU00176"/>
    </source>
</evidence>
<dbReference type="InterPro" id="IPR035979">
    <property type="entry name" value="RBD_domain_sf"/>
</dbReference>
<dbReference type="Gene3D" id="3.30.70.330">
    <property type="match status" value="1"/>
</dbReference>
<evidence type="ECO:0000256" key="3">
    <source>
        <dbReference type="ARBA" id="ARBA00023242"/>
    </source>
</evidence>
<dbReference type="InterPro" id="IPR000504">
    <property type="entry name" value="RRM_dom"/>
</dbReference>
<dbReference type="Proteomes" id="UP000663829">
    <property type="component" value="Unassembled WGS sequence"/>
</dbReference>
<evidence type="ECO:0000313" key="9">
    <source>
        <dbReference type="Proteomes" id="UP000663829"/>
    </source>
</evidence>
<comment type="subcellular location">
    <subcellularLocation>
        <location evidence="1">Nucleus</location>
    </subcellularLocation>
</comment>
<dbReference type="Proteomes" id="UP000681722">
    <property type="component" value="Unassembled WGS sequence"/>
</dbReference>
<organism evidence="7 9">
    <name type="scientific">Didymodactylos carnosus</name>
    <dbReference type="NCBI Taxonomy" id="1234261"/>
    <lineage>
        <taxon>Eukaryota</taxon>
        <taxon>Metazoa</taxon>
        <taxon>Spiralia</taxon>
        <taxon>Gnathifera</taxon>
        <taxon>Rotifera</taxon>
        <taxon>Eurotatoria</taxon>
        <taxon>Bdelloidea</taxon>
        <taxon>Philodinida</taxon>
        <taxon>Philodinidae</taxon>
        <taxon>Didymodactylos</taxon>
    </lineage>
</organism>
<dbReference type="GO" id="GO:0006355">
    <property type="term" value="P:regulation of DNA-templated transcription"/>
    <property type="evidence" value="ECO:0007669"/>
    <property type="project" value="InterPro"/>
</dbReference>
<dbReference type="EMBL" id="CAJOBC010000131">
    <property type="protein sequence ID" value="CAF3542878.1"/>
    <property type="molecule type" value="Genomic_DNA"/>
</dbReference>
<sequence length="237" mass="25243">MADYGGDNSDSYSSNRYGDGGSSRGGGRGGGGYRSYDNDRSGGGSGGRTFSDRGNYRNNYGGGDRRDDDDEVEIQKDTIFIQNLPKNITRDELYDAFSEVGQIKSDQRSGGPKIWIYKDRMTGEGNGRATVSYEDENTADQAISKYNDQHISALGTVVKVQLAQRRPRRDFGGGDRGFGGGRGRGGGYSRGGGGGGFGGGVINFLLSKLRLKHYSVSFCAKLNALSGSYKQVASAGA</sequence>
<protein>
    <recommendedName>
        <fullName evidence="6">RRM domain-containing protein</fullName>
    </recommendedName>
</protein>
<evidence type="ECO:0000259" key="6">
    <source>
        <dbReference type="PROSITE" id="PS50102"/>
    </source>
</evidence>
<evidence type="ECO:0000256" key="2">
    <source>
        <dbReference type="ARBA" id="ARBA00022884"/>
    </source>
</evidence>
<dbReference type="InterPro" id="IPR012677">
    <property type="entry name" value="Nucleotide-bd_a/b_plait_sf"/>
</dbReference>
<gene>
    <name evidence="7" type="ORF">GPM918_LOCUS1433</name>
    <name evidence="8" type="ORF">SRO942_LOCUS1433</name>
</gene>
<feature type="domain" description="RRM" evidence="6">
    <location>
        <begin position="77"/>
        <end position="165"/>
    </location>
</feature>
<dbReference type="GO" id="GO:0005634">
    <property type="term" value="C:nucleus"/>
    <property type="evidence" value="ECO:0007669"/>
    <property type="project" value="UniProtKB-SubCell"/>
</dbReference>
<proteinExistence type="predicted"/>
<keyword evidence="9" id="KW-1185">Reference proteome</keyword>
<comment type="caution">
    <text evidence="7">The sequence shown here is derived from an EMBL/GenBank/DDBJ whole genome shotgun (WGS) entry which is preliminary data.</text>
</comment>
<reference evidence="7" key="1">
    <citation type="submission" date="2021-02" db="EMBL/GenBank/DDBJ databases">
        <authorList>
            <person name="Nowell W R."/>
        </authorList>
    </citation>
    <scope>NUCLEOTIDE SEQUENCE</scope>
</reference>
<feature type="compositionally biased region" description="Low complexity" evidence="5">
    <location>
        <begin position="1"/>
        <end position="17"/>
    </location>
</feature>
<dbReference type="PROSITE" id="PS50102">
    <property type="entry name" value="RRM"/>
    <property type="match status" value="1"/>
</dbReference>
<dbReference type="SMART" id="SM00360">
    <property type="entry name" value="RRM"/>
    <property type="match status" value="1"/>
</dbReference>
<dbReference type="SUPFAM" id="SSF54928">
    <property type="entry name" value="RNA-binding domain, RBD"/>
    <property type="match status" value="1"/>
</dbReference>
<feature type="region of interest" description="Disordered" evidence="5">
    <location>
        <begin position="1"/>
        <end position="70"/>
    </location>
</feature>
<feature type="compositionally biased region" description="Gly residues" evidence="5">
    <location>
        <begin position="18"/>
        <end position="33"/>
    </location>
</feature>
<dbReference type="InterPro" id="IPR034870">
    <property type="entry name" value="TET_fam"/>
</dbReference>
<dbReference type="OrthoDB" id="76445at2759"/>
<evidence type="ECO:0000256" key="1">
    <source>
        <dbReference type="ARBA" id="ARBA00004123"/>
    </source>
</evidence>
<dbReference type="GO" id="GO:0003723">
    <property type="term" value="F:RNA binding"/>
    <property type="evidence" value="ECO:0007669"/>
    <property type="project" value="UniProtKB-UniRule"/>
</dbReference>
<accession>A0A813Q4G3</accession>
<keyword evidence="3" id="KW-0539">Nucleus</keyword>
<keyword evidence="2 4" id="KW-0694">RNA-binding</keyword>
<name>A0A813Q4G3_9BILA</name>
<dbReference type="PANTHER" id="PTHR23238">
    <property type="entry name" value="RNA BINDING PROTEIN"/>
    <property type="match status" value="1"/>
</dbReference>
<evidence type="ECO:0000313" key="8">
    <source>
        <dbReference type="EMBL" id="CAF3542878.1"/>
    </source>
</evidence>
<dbReference type="AlphaFoldDB" id="A0A813Q4G3"/>